<name>A0A934RGW4_9BACT</name>
<dbReference type="InterPro" id="IPR017853">
    <property type="entry name" value="GH"/>
</dbReference>
<feature type="region of interest" description="Disordered" evidence="3">
    <location>
        <begin position="1519"/>
        <end position="1564"/>
    </location>
</feature>
<gene>
    <name evidence="5" type="ORF">JIN81_13895</name>
</gene>
<dbReference type="InterPro" id="IPR011330">
    <property type="entry name" value="Glyco_hydro/deAcase_b/a-brl"/>
</dbReference>
<dbReference type="RefSeq" id="WP_200280864.1">
    <property type="nucleotide sequence ID" value="NZ_JAENII010000011.1"/>
</dbReference>
<dbReference type="InterPro" id="IPR006047">
    <property type="entry name" value="GH13_cat_dom"/>
</dbReference>
<dbReference type="Gene3D" id="3.20.110.20">
    <property type="match status" value="1"/>
</dbReference>
<dbReference type="SUPFAM" id="SSF88713">
    <property type="entry name" value="Glycoside hydrolase/deacetylase"/>
    <property type="match status" value="1"/>
</dbReference>
<dbReference type="GO" id="GO:0003824">
    <property type="term" value="F:catalytic activity"/>
    <property type="evidence" value="ECO:0007669"/>
    <property type="project" value="InterPro"/>
</dbReference>
<organism evidence="5 6">
    <name type="scientific">Haloferula rosea</name>
    <dbReference type="NCBI Taxonomy" id="490093"/>
    <lineage>
        <taxon>Bacteria</taxon>
        <taxon>Pseudomonadati</taxon>
        <taxon>Verrucomicrobiota</taxon>
        <taxon>Verrucomicrobiia</taxon>
        <taxon>Verrucomicrobiales</taxon>
        <taxon>Verrucomicrobiaceae</taxon>
        <taxon>Haloferula</taxon>
    </lineage>
</organism>
<feature type="region of interest" description="Disordered" evidence="3">
    <location>
        <begin position="1335"/>
        <end position="1358"/>
    </location>
</feature>
<evidence type="ECO:0000256" key="2">
    <source>
        <dbReference type="ARBA" id="ARBA00023277"/>
    </source>
</evidence>
<evidence type="ECO:0000256" key="3">
    <source>
        <dbReference type="SAM" id="MobiDB-lite"/>
    </source>
</evidence>
<feature type="compositionally biased region" description="Acidic residues" evidence="3">
    <location>
        <begin position="1337"/>
        <end position="1351"/>
    </location>
</feature>
<reference evidence="5" key="1">
    <citation type="submission" date="2021-01" db="EMBL/GenBank/DDBJ databases">
        <title>Modified the classification status of verrucomicrobia.</title>
        <authorList>
            <person name="Feng X."/>
        </authorList>
    </citation>
    <scope>NUCLEOTIDE SEQUENCE</scope>
    <source>
        <strain evidence="5">KCTC 22201</strain>
    </source>
</reference>
<feature type="region of interest" description="Disordered" evidence="3">
    <location>
        <begin position="2630"/>
        <end position="2659"/>
    </location>
</feature>
<dbReference type="GO" id="GO:0005975">
    <property type="term" value="P:carbohydrate metabolic process"/>
    <property type="evidence" value="ECO:0007669"/>
    <property type="project" value="InterPro"/>
</dbReference>
<feature type="domain" description="Glycosyl hydrolase family 13 catalytic" evidence="4">
    <location>
        <begin position="25"/>
        <end position="462"/>
    </location>
</feature>
<protein>
    <recommendedName>
        <fullName evidence="4">Glycosyl hydrolase family 13 catalytic domain-containing protein</fullName>
    </recommendedName>
</protein>
<evidence type="ECO:0000313" key="6">
    <source>
        <dbReference type="Proteomes" id="UP000658278"/>
    </source>
</evidence>
<evidence type="ECO:0000256" key="1">
    <source>
        <dbReference type="ARBA" id="ARBA00006821"/>
    </source>
</evidence>
<comment type="caution">
    <text evidence="5">The sequence shown here is derived from an EMBL/GenBank/DDBJ whole genome shotgun (WGS) entry which is preliminary data.</text>
</comment>
<dbReference type="Proteomes" id="UP000658278">
    <property type="component" value="Unassembled WGS sequence"/>
</dbReference>
<dbReference type="SUPFAM" id="SSF51445">
    <property type="entry name" value="(Trans)glycosidases"/>
    <property type="match status" value="1"/>
</dbReference>
<keyword evidence="2" id="KW-0119">Carbohydrate metabolism</keyword>
<evidence type="ECO:0000259" key="4">
    <source>
        <dbReference type="SMART" id="SM00642"/>
    </source>
</evidence>
<dbReference type="Pfam" id="PF03065">
    <property type="entry name" value="Glyco_hydro_57"/>
    <property type="match status" value="1"/>
</dbReference>
<feature type="compositionally biased region" description="Polar residues" evidence="3">
    <location>
        <begin position="1549"/>
        <end position="1563"/>
    </location>
</feature>
<keyword evidence="6" id="KW-1185">Reference proteome</keyword>
<dbReference type="PANTHER" id="PTHR43447">
    <property type="entry name" value="ALPHA-AMYLASE"/>
    <property type="match status" value="1"/>
</dbReference>
<dbReference type="Gene3D" id="3.20.20.80">
    <property type="entry name" value="Glycosidases"/>
    <property type="match status" value="1"/>
</dbReference>
<proteinExistence type="inferred from homology"/>
<dbReference type="Gene3D" id="3.30.750.90">
    <property type="match status" value="1"/>
</dbReference>
<feature type="region of interest" description="Disordered" evidence="3">
    <location>
        <begin position="1450"/>
        <end position="1478"/>
    </location>
</feature>
<dbReference type="InterPro" id="IPR004300">
    <property type="entry name" value="Glyco_hydro_57_N"/>
</dbReference>
<dbReference type="SMART" id="SM00642">
    <property type="entry name" value="Aamy"/>
    <property type="match status" value="1"/>
</dbReference>
<accession>A0A934RGW4</accession>
<sequence length="2757" mass="298152">MNWKKTWLGLMAGIASLVGSELRGEAMLQYFNISWAELTSKMPELAEAGYDSLWLPPPTKGSGGLSVGYDCWDRFDLGSKDQRGSVRTRYGTEAELLEMVRVAHRFGIRVYFDNVMNHNAFDVPGYNAFTPIDVYPGFLPEDFHLRRTEDGFYRKWDNTRDWNDAWQVQNLGLSDLIDIATEPGTLNYNHGSYEGDTIPKFEFVRQPDNPEYYCYIPSGPGQKHSRGEGNYVGFGAGNGITPQTIAENASFYSEYVEDFLHRAARWQIDVTKADGFRLDAVKHTPAEFYGATFGVDKDSSNYGYSGQIQLQFNLTRGFSDWNNHRDSVFNTEQGRDDAMLFGEHLGQPPAYGSYIDAGMRLIDNDLRSNFNNRLGNPSSGLNGYDQAGFGGFPASVAVMHAQSHDNDFAARRELQHAFYFTREGLGLVYTDGNYHAETLGESGGAFPRHSNTSFLGQWGDGRIPNLLKVHRDFVRGYQVGRWSDGDFVAYERMDKRENGAMNDSDGVTMLMMLNDNYAAGQSRPLSTSFRSVGGTGSENDPNTGDEYLYQYARGFGSQQGFYVYASNLGSVIVDPGSYFIFAPRTPEPSDAWQAAGGSPLTIYQNGVEAGTMEVLRRDGPDGDPAFNPYGLPDADPTDYAYTMTVPRVTSATDMDFVVRADGSAENILLKLDGGVDLNGTVPVGITDALLRDNPPAVSTDTFLGYEQPTFVQRMHAEKFAAVDTSRSQIGSAGAETYIKEVGSGSVTTVDGPVGANDFSTDGGDRASFLYHDPAGVVGGVPGGGWPVEGAPLQYVEEGSTISLWAKPNGVGGGFRMFCYYTVDGTNPEGAGGAGLGSTQVVEMNYSHDESGNDWWMTATLPQPANGVELRYKIGIFKEGASSVYPSGQASVDKKKSMLTTFKVEGFDGTSITYAPHNDYGVTNTGLEEGFHVLRGRAFLNRVGKASLYNTFVQTFYYDAVKPQGEIVFPTNNGDTVGGSEYGVVVRADKSTQEVWFRITDGDASNDDLATGVDNGNGEWVMATEVTASASISPGNADYIREFRFNYVNIPSTGGATIEVRLKELSSSDDNALSDEDGHFTTLTRTVGTAGPDLRMFVAFPPSDGLAIDENYELKVYFSKSLADGLDEASLKSRFLVRYGGNDDWPGSSVVLDPVALSINYNETPTYHALAFQLPNLFNGIDGFLHRIEILHDRPDPLSDLLATRLVEAAPSSAPRVTILQPQEFDSDGQLVETVLPDGPGADSLDFTVRVSTDDTAESVSLEFELGSGVLTPVDADPVEPGIQPEVSGSTLFWDFIWTINQPGSFRLLATALSSGGSAVDRRNATVIRRQLVAADPNDTDDDDDGLADFDEGTPLPLPNGFPAGDPRYKPNPEQWTNGEVHVWEAYGRSDPLMPDSDGDGLPDGLEVGWRTASGDTNTLTDTNQDGLPNFVGDLDPPFYNTLDNLGSVPGVNSASEGGDRAKRLYGSLTDPGNPDTDGDGLLDGVEDANANGWIDGDGAAIGTGDSPTLGRNWPNAKIDPGEVWMETSPNDSDTDDDGLSDGFGEDTDFSGTITGDTNLNRSWDSGEVWTETNPLKGDTDGDGLPDGFERRFGLNPLDDGVTSYDGSIPNENNGAAGDPDEDGLTNVQELLAGTDPTVDNSVVLVPGEAIVIGPVSEENSIVRGAVSNRQEFTDWTVDDLVVLDAFEGDGTGHQGGDTYLGYDGFDSSRDLVAFYARDGGDVSVGGTGEFYFRVDLHDLRPFAEEGNLDFYVAVDTGNTAIGEYSLPDEVDTGTLMRWEAVVAVYQSNQGAVYVDLNPANNSIGVNEDLTSKGVVRRDQNAPDGFRKAHFNSDLDAVEFSISRDALTDAGWLGDPSSLNFQVFTVRDGTQNSPQGAGDIGGRTDIRDTIYDDYLAEDYWRDQGYISQNSELRSWFNYNGPDRGKRSKVMMMVHGNEALKTGSEMQDRISDAEDLGEIEDGVAGGYYRLLDAHDAYGAKLGLHLTGTLASALQWASVDPAAAKPWRDGPAFNARLGAMAQDGTIDLVASTYSDSPLSYFSPGWIADNVSFANHTLSSIYGVMPSDRVFWIPERIIDEDVLSKVEGLGYTHVFADQFRHILDRFGRTSALLDDGYRINRINGLNTIVINDQASGFRFQNTDQGLNVNLRQLVSRKARSGEQHQLLVFYSDLSDFRNPDQATAYDRNLAWLASRPWIEVVGPDQVASGEVDLSLPPDGTGDVFASIDRGTTSFGRKLGPLWLDHASEGNYDFWWFGSSQEESLRDKVFEVRPGVSINPVGDAFYGVQDFGGTGSGVAKASWDAVSGLGDTRLGRVARGTYHASTFLAGWHAEDNSDLRTYSTGAFIYPDVTYDELAGFAKRSQAQSRMAGMYSAVADWAMAPPALAETEAMDVDFDGEDEFVLRNDRVMAVFEALGGRCVGAWSLAANGEVVQVIGNPLSQPAYEDEREGDGNLSGGEVLARRTSAFKDWFADGSGGGTTGYVNDLYGVTPTTQGWTFTSGDGAITKVVTLANGADELLADYSLSGGVNKLFVRFGISPDLDSLLVRGQSGLSIAPVASGVEVSNTTPTLLTRSVVGLDANATWQSLAMDDEGLFDTLAMRNQAQVQQVEVESQDQTFSLSLSLEVEVLDGDGDGLPADWEASNGLDDSDPTGVHGAAGDPDGDGISNLDEWLVGLDPQVADAGDFPVLTISLNGGSPELSFPTLPDRIYQLEVSDDLESWDDHGLPRSTVGAGGPDLWVIDDLPAAVGARFYRMTLSAP</sequence>
<evidence type="ECO:0000313" key="5">
    <source>
        <dbReference type="EMBL" id="MBK1828120.1"/>
    </source>
</evidence>
<comment type="similarity">
    <text evidence="1">Belongs to the glycosyl hydrolase 57 family.</text>
</comment>
<feature type="compositionally biased region" description="Acidic residues" evidence="3">
    <location>
        <begin position="1532"/>
        <end position="1548"/>
    </location>
</feature>
<dbReference type="EMBL" id="JAENII010000011">
    <property type="protein sequence ID" value="MBK1828120.1"/>
    <property type="molecule type" value="Genomic_DNA"/>
</dbReference>